<dbReference type="Gene3D" id="3.30.70.1060">
    <property type="entry name" value="Dimeric alpha+beta barrel"/>
    <property type="match status" value="1"/>
</dbReference>
<evidence type="ECO:0000259" key="2">
    <source>
        <dbReference type="Pfam" id="PF03795"/>
    </source>
</evidence>
<dbReference type="EMBL" id="JAQQCF010000079">
    <property type="protein sequence ID" value="MFM0642495.1"/>
    <property type="molecule type" value="Genomic_DNA"/>
</dbReference>
<reference evidence="3 4" key="1">
    <citation type="journal article" date="2024" name="Chem. Sci.">
        <title>Discovery of megapolipeptins by genome mining of a Burkholderiales bacteria collection.</title>
        <authorList>
            <person name="Paulo B.S."/>
            <person name="Recchia M.J.J."/>
            <person name="Lee S."/>
            <person name="Fergusson C.H."/>
            <person name="Romanowski S.B."/>
            <person name="Hernandez A."/>
            <person name="Krull N."/>
            <person name="Liu D.Y."/>
            <person name="Cavanagh H."/>
            <person name="Bos A."/>
            <person name="Gray C.A."/>
            <person name="Murphy B.T."/>
            <person name="Linington R.G."/>
            <person name="Eustaquio A.S."/>
        </authorList>
    </citation>
    <scope>NUCLEOTIDE SEQUENCE [LARGE SCALE GENOMIC DNA]</scope>
    <source>
        <strain evidence="3 4">RL17-338-BIC-A</strain>
    </source>
</reference>
<dbReference type="Proteomes" id="UP001629432">
    <property type="component" value="Unassembled WGS sequence"/>
</dbReference>
<evidence type="ECO:0000313" key="4">
    <source>
        <dbReference type="Proteomes" id="UP001629432"/>
    </source>
</evidence>
<evidence type="ECO:0000256" key="1">
    <source>
        <dbReference type="ARBA" id="ARBA00007689"/>
    </source>
</evidence>
<gene>
    <name evidence="3" type="ORF">PQQ63_38125</name>
</gene>
<dbReference type="PANTHER" id="PTHR37828:SF1">
    <property type="entry name" value="YCII-RELATED DOMAIN-CONTAINING PROTEIN"/>
    <property type="match status" value="1"/>
</dbReference>
<comment type="similarity">
    <text evidence="1">Belongs to the YciI family.</text>
</comment>
<comment type="caution">
    <text evidence="3">The sequence shown here is derived from an EMBL/GenBank/DDBJ whole genome shotgun (WGS) entry which is preliminary data.</text>
</comment>
<proteinExistence type="inferred from homology"/>
<sequence>MMNFYKFEILIFIVILHYVQPLATSETRIEEHRSFLDRHYAADRFLASGPQVPRTGGGILVKGSNREELDDVLAEDPFYRERVANYQVIEFNPTKFGVGVEVIFTKS</sequence>
<evidence type="ECO:0000313" key="3">
    <source>
        <dbReference type="EMBL" id="MFM0642495.1"/>
    </source>
</evidence>
<keyword evidence="4" id="KW-1185">Reference proteome</keyword>
<dbReference type="InterPro" id="IPR011008">
    <property type="entry name" value="Dimeric_a/b-barrel"/>
</dbReference>
<organism evidence="3 4">
    <name type="scientific">Paraburkholderia metrosideri</name>
    <dbReference type="NCBI Taxonomy" id="580937"/>
    <lineage>
        <taxon>Bacteria</taxon>
        <taxon>Pseudomonadati</taxon>
        <taxon>Pseudomonadota</taxon>
        <taxon>Betaproteobacteria</taxon>
        <taxon>Burkholderiales</taxon>
        <taxon>Burkholderiaceae</taxon>
        <taxon>Paraburkholderia</taxon>
    </lineage>
</organism>
<dbReference type="RefSeq" id="WP_408341125.1">
    <property type="nucleotide sequence ID" value="NZ_JAQQCF010000079.1"/>
</dbReference>
<dbReference type="InterPro" id="IPR005545">
    <property type="entry name" value="YCII"/>
</dbReference>
<protein>
    <submittedName>
        <fullName evidence="3">YciI family protein</fullName>
    </submittedName>
</protein>
<feature type="domain" description="YCII-related" evidence="2">
    <location>
        <begin position="12"/>
        <end position="92"/>
    </location>
</feature>
<dbReference type="PANTHER" id="PTHR37828">
    <property type="entry name" value="GSR2449 PROTEIN"/>
    <property type="match status" value="1"/>
</dbReference>
<accession>A0ABW9E4I2</accession>
<dbReference type="Pfam" id="PF03795">
    <property type="entry name" value="YCII"/>
    <property type="match status" value="1"/>
</dbReference>
<name>A0ABW9E4I2_9BURK</name>
<dbReference type="SUPFAM" id="SSF54909">
    <property type="entry name" value="Dimeric alpha+beta barrel"/>
    <property type="match status" value="1"/>
</dbReference>